<feature type="region of interest" description="Disordered" evidence="4">
    <location>
        <begin position="508"/>
        <end position="602"/>
    </location>
</feature>
<comment type="subcellular location">
    <subcellularLocation>
        <location evidence="1">Nucleus</location>
    </subcellularLocation>
</comment>
<dbReference type="GO" id="GO:1990414">
    <property type="term" value="P:replication-born double-strand break repair via sister chromatid exchange"/>
    <property type="evidence" value="ECO:0007669"/>
    <property type="project" value="TreeGrafter"/>
</dbReference>
<evidence type="ECO:0000256" key="1">
    <source>
        <dbReference type="ARBA" id="ARBA00004123"/>
    </source>
</evidence>
<gene>
    <name evidence="7" type="ORF">GSI_06639</name>
</gene>
<proteinExistence type="inferred from homology"/>
<name>A0A2G8SDU1_9APHY</name>
<feature type="compositionally biased region" description="Acidic residues" evidence="4">
    <location>
        <begin position="158"/>
        <end position="170"/>
    </location>
</feature>
<dbReference type="GO" id="GO:0007062">
    <property type="term" value="P:sister chromatid cohesion"/>
    <property type="evidence" value="ECO:0007669"/>
    <property type="project" value="InterPro"/>
</dbReference>
<evidence type="ECO:0000256" key="4">
    <source>
        <dbReference type="SAM" id="MobiDB-lite"/>
    </source>
</evidence>
<dbReference type="InterPro" id="IPR039781">
    <property type="entry name" value="Rad21/Rec8-like"/>
</dbReference>
<dbReference type="Gene3D" id="1.10.10.580">
    <property type="entry name" value="Structural maintenance of chromosome 1. Chain E"/>
    <property type="match status" value="1"/>
</dbReference>
<dbReference type="STRING" id="1077348.A0A2G8SDU1"/>
<keyword evidence="8" id="KW-1185">Reference proteome</keyword>
<evidence type="ECO:0000256" key="3">
    <source>
        <dbReference type="ARBA" id="ARBA00023242"/>
    </source>
</evidence>
<keyword evidence="3" id="KW-0539">Nucleus</keyword>
<organism evidence="7 8">
    <name type="scientific">Ganoderma sinense ZZ0214-1</name>
    <dbReference type="NCBI Taxonomy" id="1077348"/>
    <lineage>
        <taxon>Eukaryota</taxon>
        <taxon>Fungi</taxon>
        <taxon>Dikarya</taxon>
        <taxon>Basidiomycota</taxon>
        <taxon>Agaricomycotina</taxon>
        <taxon>Agaricomycetes</taxon>
        <taxon>Polyporales</taxon>
        <taxon>Polyporaceae</taxon>
        <taxon>Ganoderma</taxon>
    </lineage>
</organism>
<evidence type="ECO:0008006" key="9">
    <source>
        <dbReference type="Google" id="ProtNLM"/>
    </source>
</evidence>
<dbReference type="InterPro" id="IPR036390">
    <property type="entry name" value="WH_DNA-bd_sf"/>
</dbReference>
<dbReference type="PANTHER" id="PTHR12585">
    <property type="entry name" value="SCC1 / RAD21 FAMILY MEMBER"/>
    <property type="match status" value="1"/>
</dbReference>
<evidence type="ECO:0000259" key="6">
    <source>
        <dbReference type="Pfam" id="PF04825"/>
    </source>
</evidence>
<dbReference type="PANTHER" id="PTHR12585:SF72">
    <property type="entry name" value="MEIOTIC RECOMBINATION PROTEIN REC8"/>
    <property type="match status" value="1"/>
</dbReference>
<evidence type="ECO:0000313" key="8">
    <source>
        <dbReference type="Proteomes" id="UP000230002"/>
    </source>
</evidence>
<feature type="region of interest" description="Disordered" evidence="4">
    <location>
        <begin position="454"/>
        <end position="480"/>
    </location>
</feature>
<dbReference type="SUPFAM" id="SSF46785">
    <property type="entry name" value="Winged helix' DNA-binding domain"/>
    <property type="match status" value="1"/>
</dbReference>
<protein>
    <recommendedName>
        <fullName evidence="9">Rad21/Rec8-like protein N-terminal domain-containing protein</fullName>
    </recommendedName>
</protein>
<feature type="compositionally biased region" description="Low complexity" evidence="4">
    <location>
        <begin position="565"/>
        <end position="581"/>
    </location>
</feature>
<dbReference type="GO" id="GO:0005634">
    <property type="term" value="C:nucleus"/>
    <property type="evidence" value="ECO:0007669"/>
    <property type="project" value="UniProtKB-SubCell"/>
</dbReference>
<sequence>MFFSQDLLERRDSGYGLLWGQRSQPALWRLAATLGAKSSFKKLPKRSVLTADISQLCGLIAEPPEPLALRLSSNLMIGVARVYKVKQEIFLADVTTCFNSLKKAVQDVSTLSAAATDLQMGQPSLRPETLTLVADPEAAFGLAFDSVYVAWDERIQEDEESDRGFDDDEFDPKSKKPKSKGKQKQNDPPLSVIPEQARALHTLEEDHKYLLAAAFEGSLSGSGRGDAGFEASSSVADGGFAFDDDVFALPGEAGIADIGDELARELGEGWGGSIDQNEREQRNRLASDATAFGPDPYQGQVDDFRFDDQRQDHSTRPPHDQDSASRAGSLIVDMTPFSPRGSDVHSNYASNILGEGEQMEKSPVQRKAKRVRLLLDSRIELTDEELKRARANYVQQQEALKREVAHKKLDKENSRRIEEMIYGAPRGVEAPVLVDFWLENFRLHVGAHSGQLHVEVEGEPPRKRRKVQDPSAEPCFVDLGGDGATSRIGDFGVDLDWTSGIEDLNYRGEGTNLDSRLRSSEEPGEARHASRPPSALGSHLDFDFGPTQDVISGSQRSSFFPWDHAGPSSSAGGGPFSAYGSDGFSGLRPGSKRGSSVGSLRDSLLLPPGGSTILHSPIDLGLRSSQTGGEDFQFNVGEEETQEESQQSNVLALEKNSFNFLERVVTSSTRYAKMQLRAFPSATSELSFDDVVPKATSTRRVAAAAFYHCLVLSTKDLVSVSQVEPYTALRIRVK</sequence>
<dbReference type="EMBL" id="AYKW01000012">
    <property type="protein sequence ID" value="PIL31935.1"/>
    <property type="molecule type" value="Genomic_DNA"/>
</dbReference>
<dbReference type="OrthoDB" id="10071381at2759"/>
<evidence type="ECO:0000259" key="5">
    <source>
        <dbReference type="Pfam" id="PF04824"/>
    </source>
</evidence>
<reference evidence="7 8" key="1">
    <citation type="journal article" date="2015" name="Sci. Rep.">
        <title>Chromosome-level genome map provides insights into diverse defense mechanisms in the medicinal fungus Ganoderma sinense.</title>
        <authorList>
            <person name="Zhu Y."/>
            <person name="Xu J."/>
            <person name="Sun C."/>
            <person name="Zhou S."/>
            <person name="Xu H."/>
            <person name="Nelson D.R."/>
            <person name="Qian J."/>
            <person name="Song J."/>
            <person name="Luo H."/>
            <person name="Xiang L."/>
            <person name="Li Y."/>
            <person name="Xu Z."/>
            <person name="Ji A."/>
            <person name="Wang L."/>
            <person name="Lu S."/>
            <person name="Hayward A."/>
            <person name="Sun W."/>
            <person name="Li X."/>
            <person name="Schwartz D.C."/>
            <person name="Wang Y."/>
            <person name="Chen S."/>
        </authorList>
    </citation>
    <scope>NUCLEOTIDE SEQUENCE [LARGE SCALE GENOMIC DNA]</scope>
    <source>
        <strain evidence="7 8">ZZ0214-1</strain>
    </source>
</reference>
<evidence type="ECO:0000313" key="7">
    <source>
        <dbReference type="EMBL" id="PIL31935.1"/>
    </source>
</evidence>
<dbReference type="GO" id="GO:0008278">
    <property type="term" value="C:cohesin complex"/>
    <property type="evidence" value="ECO:0007669"/>
    <property type="project" value="InterPro"/>
</dbReference>
<feature type="domain" description="Rad21/Rec8-like protein C-terminal eukaryotic" evidence="5">
    <location>
        <begin position="687"/>
        <end position="733"/>
    </location>
</feature>
<dbReference type="AlphaFoldDB" id="A0A2G8SDU1"/>
<feature type="compositionally biased region" description="Polar residues" evidence="4">
    <location>
        <begin position="549"/>
        <end position="558"/>
    </location>
</feature>
<comment type="caution">
    <text evidence="7">The sequence shown here is derived from an EMBL/GenBank/DDBJ whole genome shotgun (WGS) entry which is preliminary data.</text>
</comment>
<evidence type="ECO:0000256" key="2">
    <source>
        <dbReference type="ARBA" id="ARBA00009870"/>
    </source>
</evidence>
<accession>A0A2G8SDU1</accession>
<dbReference type="Pfam" id="PF04825">
    <property type="entry name" value="Rad21_Rec8_N"/>
    <property type="match status" value="1"/>
</dbReference>
<dbReference type="InterPro" id="IPR006910">
    <property type="entry name" value="Rad21_Rec8_N"/>
</dbReference>
<feature type="compositionally biased region" description="Basic and acidic residues" evidence="4">
    <location>
        <begin position="515"/>
        <end position="528"/>
    </location>
</feature>
<dbReference type="InterPro" id="IPR006909">
    <property type="entry name" value="Rad21/Rec8_C_eu"/>
</dbReference>
<dbReference type="GO" id="GO:0003682">
    <property type="term" value="F:chromatin binding"/>
    <property type="evidence" value="ECO:0007669"/>
    <property type="project" value="TreeGrafter"/>
</dbReference>
<dbReference type="Proteomes" id="UP000230002">
    <property type="component" value="Unassembled WGS sequence"/>
</dbReference>
<feature type="region of interest" description="Disordered" evidence="4">
    <location>
        <begin position="158"/>
        <end position="192"/>
    </location>
</feature>
<comment type="similarity">
    <text evidence="2">Belongs to the rad21 family.</text>
</comment>
<dbReference type="InterPro" id="IPR023093">
    <property type="entry name" value="ScpA-like_C"/>
</dbReference>
<dbReference type="Pfam" id="PF04824">
    <property type="entry name" value="Rad21_Rec8"/>
    <property type="match status" value="1"/>
</dbReference>
<feature type="domain" description="Rad21/Rec8-like protein N-terminal" evidence="6">
    <location>
        <begin position="1"/>
        <end position="109"/>
    </location>
</feature>